<keyword evidence="2" id="KW-1185">Reference proteome</keyword>
<evidence type="ECO:0000313" key="2">
    <source>
        <dbReference type="Proteomes" id="UP000050794"/>
    </source>
</evidence>
<dbReference type="AlphaFoldDB" id="A0A183UYI7"/>
<reference evidence="1 2" key="2">
    <citation type="submission" date="2018-11" db="EMBL/GenBank/DDBJ databases">
        <authorList>
            <consortium name="Pathogen Informatics"/>
        </authorList>
    </citation>
    <scope>NUCLEOTIDE SEQUENCE [LARGE SCALE GENOMIC DNA]</scope>
</reference>
<protein>
    <submittedName>
        <fullName evidence="3">Secreted protein</fullName>
    </submittedName>
</protein>
<organism evidence="2 3">
    <name type="scientific">Toxocara canis</name>
    <name type="common">Canine roundworm</name>
    <dbReference type="NCBI Taxonomy" id="6265"/>
    <lineage>
        <taxon>Eukaryota</taxon>
        <taxon>Metazoa</taxon>
        <taxon>Ecdysozoa</taxon>
        <taxon>Nematoda</taxon>
        <taxon>Chromadorea</taxon>
        <taxon>Rhabditida</taxon>
        <taxon>Spirurina</taxon>
        <taxon>Ascaridomorpha</taxon>
        <taxon>Ascaridoidea</taxon>
        <taxon>Toxocaridae</taxon>
        <taxon>Toxocara</taxon>
    </lineage>
</organism>
<name>A0A183UYI7_TOXCA</name>
<proteinExistence type="predicted"/>
<dbReference type="WBParaSite" id="TCNE_0001355701-mRNA-1">
    <property type="protein sequence ID" value="TCNE_0001355701-mRNA-1"/>
    <property type="gene ID" value="TCNE_0001355701"/>
</dbReference>
<gene>
    <name evidence="1" type="ORF">TCNE_LOCUS13557</name>
</gene>
<sequence length="154" mass="16742">MPVVELAWCRCCADVVPTLCRCDANVASVQQVWRCADLVLLWYGMVLDFRKSGDDATPVQCNRALLLHETTDMLPVSCSSVCCAVERCWCCAAVIPKRCRPSPTLTPVVVCGAGLMPLQCPACWCDACAMRGDHMLLCTGGRVDGVVRDVAELM</sequence>
<evidence type="ECO:0000313" key="1">
    <source>
        <dbReference type="EMBL" id="VDM44878.1"/>
    </source>
</evidence>
<accession>A0A183UYI7</accession>
<dbReference type="Proteomes" id="UP000050794">
    <property type="component" value="Unassembled WGS sequence"/>
</dbReference>
<reference evidence="3" key="1">
    <citation type="submission" date="2016-06" db="UniProtKB">
        <authorList>
            <consortium name="WormBaseParasite"/>
        </authorList>
    </citation>
    <scope>IDENTIFICATION</scope>
</reference>
<dbReference type="EMBL" id="UYWY01021781">
    <property type="protein sequence ID" value="VDM44878.1"/>
    <property type="molecule type" value="Genomic_DNA"/>
</dbReference>
<evidence type="ECO:0000313" key="3">
    <source>
        <dbReference type="WBParaSite" id="TCNE_0001355701-mRNA-1"/>
    </source>
</evidence>